<dbReference type="Proteomes" id="UP000828390">
    <property type="component" value="Unassembled WGS sequence"/>
</dbReference>
<keyword evidence="1" id="KW-0479">Metal-binding</keyword>
<accession>A0A9D3YNA4</accession>
<reference evidence="3" key="2">
    <citation type="submission" date="2020-11" db="EMBL/GenBank/DDBJ databases">
        <authorList>
            <person name="McCartney M.A."/>
            <person name="Auch B."/>
            <person name="Kono T."/>
            <person name="Mallez S."/>
            <person name="Becker A."/>
            <person name="Gohl D.M."/>
            <person name="Silverstein K.A.T."/>
            <person name="Koren S."/>
            <person name="Bechman K.B."/>
            <person name="Herman A."/>
            <person name="Abrahante J.E."/>
            <person name="Garbe J."/>
        </authorList>
    </citation>
    <scope>NUCLEOTIDE SEQUENCE</scope>
    <source>
        <strain evidence="3">Duluth1</strain>
        <tissue evidence="3">Whole animal</tissue>
    </source>
</reference>
<dbReference type="PROSITE" id="PS50119">
    <property type="entry name" value="ZF_BBOX"/>
    <property type="match status" value="1"/>
</dbReference>
<gene>
    <name evidence="3" type="ORF">DPMN_076943</name>
</gene>
<reference evidence="3" key="1">
    <citation type="journal article" date="2019" name="bioRxiv">
        <title>The Genome of the Zebra Mussel, Dreissena polymorpha: A Resource for Invasive Species Research.</title>
        <authorList>
            <person name="McCartney M.A."/>
            <person name="Auch B."/>
            <person name="Kono T."/>
            <person name="Mallez S."/>
            <person name="Zhang Y."/>
            <person name="Obille A."/>
            <person name="Becker A."/>
            <person name="Abrahante J.E."/>
            <person name="Garbe J."/>
            <person name="Badalamenti J.P."/>
            <person name="Herman A."/>
            <person name="Mangelson H."/>
            <person name="Liachko I."/>
            <person name="Sullivan S."/>
            <person name="Sone E.D."/>
            <person name="Koren S."/>
            <person name="Silverstein K.A.T."/>
            <person name="Beckman K.B."/>
            <person name="Gohl D.M."/>
        </authorList>
    </citation>
    <scope>NUCLEOTIDE SEQUENCE</scope>
    <source>
        <strain evidence="3">Duluth1</strain>
        <tissue evidence="3">Whole animal</tissue>
    </source>
</reference>
<proteinExistence type="predicted"/>
<evidence type="ECO:0000259" key="2">
    <source>
        <dbReference type="PROSITE" id="PS50119"/>
    </source>
</evidence>
<protein>
    <recommendedName>
        <fullName evidence="2">B box-type domain-containing protein</fullName>
    </recommendedName>
</protein>
<dbReference type="Gene3D" id="4.10.640.40">
    <property type="entry name" value="Cytoplasmic polyadenylation element-binding protein, ZZ domain"/>
    <property type="match status" value="1"/>
</dbReference>
<keyword evidence="1" id="KW-0862">Zinc</keyword>
<evidence type="ECO:0000256" key="1">
    <source>
        <dbReference type="PROSITE-ProRule" id="PRU00024"/>
    </source>
</evidence>
<dbReference type="EMBL" id="JAIWYP010000015">
    <property type="protein sequence ID" value="KAH3701945.1"/>
    <property type="molecule type" value="Genomic_DNA"/>
</dbReference>
<comment type="caution">
    <text evidence="3">The sequence shown here is derived from an EMBL/GenBank/DDBJ whole genome shotgun (WGS) entry which is preliminary data.</text>
</comment>
<organism evidence="3 4">
    <name type="scientific">Dreissena polymorpha</name>
    <name type="common">Zebra mussel</name>
    <name type="synonym">Mytilus polymorpha</name>
    <dbReference type="NCBI Taxonomy" id="45954"/>
    <lineage>
        <taxon>Eukaryota</taxon>
        <taxon>Metazoa</taxon>
        <taxon>Spiralia</taxon>
        <taxon>Lophotrochozoa</taxon>
        <taxon>Mollusca</taxon>
        <taxon>Bivalvia</taxon>
        <taxon>Autobranchia</taxon>
        <taxon>Heteroconchia</taxon>
        <taxon>Euheterodonta</taxon>
        <taxon>Imparidentia</taxon>
        <taxon>Neoheterodontei</taxon>
        <taxon>Myida</taxon>
        <taxon>Dreissenoidea</taxon>
        <taxon>Dreissenidae</taxon>
        <taxon>Dreissena</taxon>
    </lineage>
</organism>
<dbReference type="InterPro" id="IPR000315">
    <property type="entry name" value="Znf_B-box"/>
</dbReference>
<keyword evidence="1" id="KW-0863">Zinc-finger</keyword>
<dbReference type="AlphaFoldDB" id="A0A9D3YNA4"/>
<evidence type="ECO:0000313" key="4">
    <source>
        <dbReference type="Proteomes" id="UP000828390"/>
    </source>
</evidence>
<feature type="domain" description="B box-type" evidence="2">
    <location>
        <begin position="16"/>
        <end position="67"/>
    </location>
</feature>
<keyword evidence="4" id="KW-1185">Reference proteome</keyword>
<sequence length="69" mass="8087">MATLSQSTIEKGSDMVQDFLCSTCEEVKLEESADYYCESCVKFYCRKCIHLHSQLFKKRSPHQRSDMKK</sequence>
<dbReference type="GO" id="GO:0008270">
    <property type="term" value="F:zinc ion binding"/>
    <property type="evidence" value="ECO:0007669"/>
    <property type="project" value="UniProtKB-KW"/>
</dbReference>
<dbReference type="InterPro" id="IPR038446">
    <property type="entry name" value="CEBP_ZZ_sf"/>
</dbReference>
<name>A0A9D3YNA4_DREPO</name>
<evidence type="ECO:0000313" key="3">
    <source>
        <dbReference type="EMBL" id="KAH3701945.1"/>
    </source>
</evidence>